<proteinExistence type="inferred from homology"/>
<evidence type="ECO:0000313" key="14">
    <source>
        <dbReference type="EMBL" id="RUO23025.1"/>
    </source>
</evidence>
<protein>
    <submittedName>
        <fullName evidence="14">Pyridine nucleotide-disulfide oxidoreductase</fullName>
    </submittedName>
</protein>
<dbReference type="OrthoDB" id="9800167at2"/>
<evidence type="ECO:0000259" key="11">
    <source>
        <dbReference type="Pfam" id="PF02852"/>
    </source>
</evidence>
<dbReference type="PANTHER" id="PTHR43014">
    <property type="entry name" value="MERCURIC REDUCTASE"/>
    <property type="match status" value="1"/>
</dbReference>
<evidence type="ECO:0000256" key="1">
    <source>
        <dbReference type="ARBA" id="ARBA00001974"/>
    </source>
</evidence>
<dbReference type="InterPro" id="IPR012999">
    <property type="entry name" value="Pyr_OxRdtase_I_AS"/>
</dbReference>
<feature type="transmembrane region" description="Helical" evidence="10">
    <location>
        <begin position="200"/>
        <end position="218"/>
    </location>
</feature>
<keyword evidence="10" id="KW-0812">Transmembrane</keyword>
<keyword evidence="8 9" id="KW-0676">Redox-active center</keyword>
<keyword evidence="5" id="KW-0521">NADP</keyword>
<evidence type="ECO:0000256" key="5">
    <source>
        <dbReference type="ARBA" id="ARBA00022857"/>
    </source>
</evidence>
<dbReference type="PANTHER" id="PTHR43014:SF2">
    <property type="entry name" value="MERCURIC REDUCTASE"/>
    <property type="match status" value="1"/>
</dbReference>
<reference evidence="14 15" key="1">
    <citation type="journal article" date="2011" name="Front. Microbiol.">
        <title>Genomic signatures of strain selection and enhancement in Bacillus atrophaeus var. globigii, a historical biowarfare simulant.</title>
        <authorList>
            <person name="Gibbons H.S."/>
            <person name="Broomall S.M."/>
            <person name="McNew L.A."/>
            <person name="Daligault H."/>
            <person name="Chapman C."/>
            <person name="Bruce D."/>
            <person name="Karavis M."/>
            <person name="Krepps M."/>
            <person name="McGregor P.A."/>
            <person name="Hong C."/>
            <person name="Park K.H."/>
            <person name="Akmal A."/>
            <person name="Feldman A."/>
            <person name="Lin J.S."/>
            <person name="Chang W.E."/>
            <person name="Higgs B.W."/>
            <person name="Demirev P."/>
            <person name="Lindquist J."/>
            <person name="Liem A."/>
            <person name="Fochler E."/>
            <person name="Read T.D."/>
            <person name="Tapia R."/>
            <person name="Johnson S."/>
            <person name="Bishop-Lilly K.A."/>
            <person name="Detter C."/>
            <person name="Han C."/>
            <person name="Sozhamannan S."/>
            <person name="Rosenzweig C.N."/>
            <person name="Skowronski E.W."/>
        </authorList>
    </citation>
    <scope>NUCLEOTIDE SEQUENCE [LARGE SCALE GENOMIC DNA]</scope>
    <source>
        <strain evidence="14 15">MLST1</strain>
    </source>
</reference>
<dbReference type="PRINTS" id="PR00411">
    <property type="entry name" value="PNDRDTASEI"/>
</dbReference>
<dbReference type="PROSITE" id="PS00076">
    <property type="entry name" value="PYRIDINE_REDOX_1"/>
    <property type="match status" value="1"/>
</dbReference>
<dbReference type="Gene3D" id="3.30.390.30">
    <property type="match status" value="1"/>
</dbReference>
<keyword evidence="10" id="KW-1133">Transmembrane helix</keyword>
<feature type="domain" description="VTT" evidence="13">
    <location>
        <begin position="71"/>
        <end position="184"/>
    </location>
</feature>
<feature type="transmembrane region" description="Helical" evidence="10">
    <location>
        <begin position="132"/>
        <end position="150"/>
    </location>
</feature>
<feature type="transmembrane region" description="Helical" evidence="10">
    <location>
        <begin position="239"/>
        <end position="259"/>
    </location>
</feature>
<keyword evidence="4 9" id="KW-0274">FAD</keyword>
<keyword evidence="10" id="KW-0472">Membrane</keyword>
<dbReference type="EMBL" id="PIPL01000004">
    <property type="protein sequence ID" value="RUO23025.1"/>
    <property type="molecule type" value="Genomic_DNA"/>
</dbReference>
<dbReference type="GO" id="GO:0050660">
    <property type="term" value="F:flavin adenine dinucleotide binding"/>
    <property type="evidence" value="ECO:0007669"/>
    <property type="project" value="TreeGrafter"/>
</dbReference>
<dbReference type="SUPFAM" id="SSF51905">
    <property type="entry name" value="FAD/NAD(P)-binding domain"/>
    <property type="match status" value="1"/>
</dbReference>
<evidence type="ECO:0000256" key="4">
    <source>
        <dbReference type="ARBA" id="ARBA00022827"/>
    </source>
</evidence>
<dbReference type="InterPro" id="IPR016156">
    <property type="entry name" value="FAD/NAD-linked_Rdtase_dimer_sf"/>
</dbReference>
<evidence type="ECO:0000256" key="2">
    <source>
        <dbReference type="ARBA" id="ARBA00007532"/>
    </source>
</evidence>
<evidence type="ECO:0000313" key="15">
    <source>
        <dbReference type="Proteomes" id="UP000288293"/>
    </source>
</evidence>
<keyword evidence="7" id="KW-1015">Disulfide bond</keyword>
<dbReference type="GO" id="GO:0016668">
    <property type="term" value="F:oxidoreductase activity, acting on a sulfur group of donors, NAD(P) as acceptor"/>
    <property type="evidence" value="ECO:0007669"/>
    <property type="project" value="InterPro"/>
</dbReference>
<keyword evidence="6 9" id="KW-0560">Oxidoreductase</keyword>
<accession>A0A432W1C8</accession>
<dbReference type="InterPro" id="IPR036188">
    <property type="entry name" value="FAD/NAD-bd_sf"/>
</dbReference>
<comment type="caution">
    <text evidence="14">The sequence shown here is derived from an EMBL/GenBank/DDBJ whole genome shotgun (WGS) entry which is preliminary data.</text>
</comment>
<dbReference type="PRINTS" id="PR00368">
    <property type="entry name" value="FADPNR"/>
</dbReference>
<keyword evidence="3 9" id="KW-0285">Flavoprotein</keyword>
<evidence type="ECO:0000256" key="8">
    <source>
        <dbReference type="ARBA" id="ARBA00023284"/>
    </source>
</evidence>
<dbReference type="Pfam" id="PF09335">
    <property type="entry name" value="VTT_dom"/>
    <property type="match status" value="1"/>
</dbReference>
<dbReference type="Proteomes" id="UP000288293">
    <property type="component" value="Unassembled WGS sequence"/>
</dbReference>
<dbReference type="InterPro" id="IPR004099">
    <property type="entry name" value="Pyr_nucl-diS_OxRdtase_dimer"/>
</dbReference>
<dbReference type="InterPro" id="IPR023753">
    <property type="entry name" value="FAD/NAD-binding_dom"/>
</dbReference>
<evidence type="ECO:0000256" key="7">
    <source>
        <dbReference type="ARBA" id="ARBA00023157"/>
    </source>
</evidence>
<feature type="domain" description="FAD/NAD(P)-binding" evidence="12">
    <location>
        <begin position="239"/>
        <end position="562"/>
    </location>
</feature>
<dbReference type="Gene3D" id="3.50.50.60">
    <property type="entry name" value="FAD/NAD(P)-binding domain"/>
    <property type="match status" value="2"/>
</dbReference>
<feature type="transmembrane region" description="Helical" evidence="10">
    <location>
        <begin position="47"/>
        <end position="67"/>
    </location>
</feature>
<feature type="domain" description="Pyridine nucleotide-disulphide oxidoreductase dimerisation" evidence="11">
    <location>
        <begin position="584"/>
        <end position="690"/>
    </location>
</feature>
<dbReference type="Pfam" id="PF07992">
    <property type="entry name" value="Pyr_redox_2"/>
    <property type="match status" value="1"/>
</dbReference>
<evidence type="ECO:0000259" key="12">
    <source>
        <dbReference type="Pfam" id="PF07992"/>
    </source>
</evidence>
<dbReference type="SUPFAM" id="SSF55424">
    <property type="entry name" value="FAD/NAD-linked reductases, dimerisation (C-terminal) domain"/>
    <property type="match status" value="1"/>
</dbReference>
<name>A0A432W1C8_9GAMM</name>
<dbReference type="InterPro" id="IPR032816">
    <property type="entry name" value="VTT_dom"/>
</dbReference>
<keyword evidence="15" id="KW-1185">Reference proteome</keyword>
<feature type="transmembrane region" description="Helical" evidence="10">
    <location>
        <begin position="162"/>
        <end position="180"/>
    </location>
</feature>
<evidence type="ECO:0000256" key="6">
    <source>
        <dbReference type="ARBA" id="ARBA00023002"/>
    </source>
</evidence>
<dbReference type="AlphaFoldDB" id="A0A432W1C8"/>
<dbReference type="RefSeq" id="WP_126804665.1">
    <property type="nucleotide sequence ID" value="NZ_PIPL01000004.1"/>
</dbReference>
<comment type="cofactor">
    <cofactor evidence="1">
        <name>FAD</name>
        <dbReference type="ChEBI" id="CHEBI:57692"/>
    </cofactor>
</comment>
<dbReference type="GO" id="GO:0003955">
    <property type="term" value="F:NAD(P)H dehydrogenase (quinone) activity"/>
    <property type="evidence" value="ECO:0007669"/>
    <property type="project" value="TreeGrafter"/>
</dbReference>
<organism evidence="14 15">
    <name type="scientific">Aliidiomarina minuta</name>
    <dbReference type="NCBI Taxonomy" id="880057"/>
    <lineage>
        <taxon>Bacteria</taxon>
        <taxon>Pseudomonadati</taxon>
        <taxon>Pseudomonadota</taxon>
        <taxon>Gammaproteobacteria</taxon>
        <taxon>Alteromonadales</taxon>
        <taxon>Idiomarinaceae</taxon>
        <taxon>Aliidiomarina</taxon>
    </lineage>
</organism>
<gene>
    <name evidence="14" type="ORF">CWE09_13930</name>
</gene>
<evidence type="ECO:0000256" key="10">
    <source>
        <dbReference type="SAM" id="Phobius"/>
    </source>
</evidence>
<dbReference type="FunFam" id="3.30.390.30:FF:000001">
    <property type="entry name" value="Dihydrolipoyl dehydrogenase"/>
    <property type="match status" value="1"/>
</dbReference>
<evidence type="ECO:0000256" key="9">
    <source>
        <dbReference type="RuleBase" id="RU003691"/>
    </source>
</evidence>
<evidence type="ECO:0000256" key="3">
    <source>
        <dbReference type="ARBA" id="ARBA00022630"/>
    </source>
</evidence>
<feature type="transmembrane region" description="Helical" evidence="10">
    <location>
        <begin position="79"/>
        <end position="104"/>
    </location>
</feature>
<comment type="similarity">
    <text evidence="2 9">Belongs to the class-I pyridine nucleotide-disulfide oxidoreductase family.</text>
</comment>
<evidence type="ECO:0000259" key="13">
    <source>
        <dbReference type="Pfam" id="PF09335"/>
    </source>
</evidence>
<dbReference type="Pfam" id="PF02852">
    <property type="entry name" value="Pyr_redox_dim"/>
    <property type="match status" value="1"/>
</dbReference>
<dbReference type="GO" id="GO:0005886">
    <property type="term" value="C:plasma membrane"/>
    <property type="evidence" value="ECO:0007669"/>
    <property type="project" value="UniProtKB-ARBA"/>
</dbReference>
<sequence length="718" mass="79016">MRITRVLLLLVVAILIGGFFAFDLQHYLALDELQRHQSELTRLRDQYLLQSLVVAFVIYVLVTAFSLPGAAIMTLAMGAIFGFGWGLLLVSFASAMGATLAFLISRFLLRDWVQNKFSRRLHTVDKRFSEDGAFYLLSLRLVPVFPFFLINLVMGLTRIKTWTFYWVSQVGMLAGTAVYVNAGTQLAAIESTADIFSGRLLLSFTLLGTFPLIAKALLSIIKRRRELAKWKKPRSFDRNLIVIGGGSAGLVSAYIGAAVKAKVTLVEGHKLGGDCLNTGCVPSKTLINVARQAKARRQAGMGLPAAETKVNFGELMTHVQQVIKRIEPHDSVERYSALGVDVVLGKATIKSPWEVVINTGEEEKRLTTRNIIVATGGKPAVPDIEGLRELDYVTSDTVWQLTELPPRLLVLGGGPIGCELAQAFSGLGSAVTQLEMGDRLLAREDDDISALVLERFKAEDIDVRLSQRAAKFSQTEQGAEVTVEHLNASGEVTETEVIAFDRVLVATGRKANLEGFGLQELGVKTSSVVDSDEFMQTSIPTIYAAGDVTGPYQFTHTASHQAWYASVNALFSPFKRFKADYRVIPWATFTDPEVATVGLNERLAKEQGVDYEVTRYELDDLDRAIADNKAYGFIKVLTVPGKDKILGVTMAGPGTSELIAEFVLAMKHNLGLKKILGTIHIYPTMNEANKFAAGDWARQHAPQKVLAWVEKFHGWRRS</sequence>